<protein>
    <recommendedName>
        <fullName evidence="3">Ig-like domain (Group 3)</fullName>
    </recommendedName>
</protein>
<organism evidence="1 2">
    <name type="scientific">Streptomyces yunnanensis</name>
    <dbReference type="NCBI Taxonomy" id="156453"/>
    <lineage>
        <taxon>Bacteria</taxon>
        <taxon>Bacillati</taxon>
        <taxon>Actinomycetota</taxon>
        <taxon>Actinomycetes</taxon>
        <taxon>Kitasatosporales</taxon>
        <taxon>Streptomycetaceae</taxon>
        <taxon>Streptomyces</taxon>
    </lineage>
</organism>
<reference evidence="1 2" key="1">
    <citation type="submission" date="2022-03" db="EMBL/GenBank/DDBJ databases">
        <title>Streptomyces yunnanensis P86,complete genome.</title>
        <authorList>
            <person name="Chen S."/>
            <person name="Zhang Q."/>
        </authorList>
    </citation>
    <scope>NUCLEOTIDE SEQUENCE [LARGE SCALE GENOMIC DNA]</scope>
    <source>
        <strain evidence="1 2">P86</strain>
    </source>
</reference>
<dbReference type="Proteomes" id="UP001218629">
    <property type="component" value="Chromosome"/>
</dbReference>
<evidence type="ECO:0000313" key="1">
    <source>
        <dbReference type="EMBL" id="WEB38764.1"/>
    </source>
</evidence>
<dbReference type="EMBL" id="CP095749">
    <property type="protein sequence ID" value="WEB38764.1"/>
    <property type="molecule type" value="Genomic_DNA"/>
</dbReference>
<gene>
    <name evidence="1" type="ORF">MOV08_05225</name>
</gene>
<dbReference type="RefSeq" id="WP_275306522.1">
    <property type="nucleotide sequence ID" value="NZ_CP095749.1"/>
</dbReference>
<sequence>MAVSVTIDDVKADGKLSGTIKSDAADTPGTYTLKVFAKDSENADPIATGEFKLNAPKPQPQLDQIADVTAGVDGKATGSNFDQGSYTATAEIKS</sequence>
<evidence type="ECO:0000313" key="2">
    <source>
        <dbReference type="Proteomes" id="UP001218629"/>
    </source>
</evidence>
<name>A0ABY8A248_9ACTN</name>
<proteinExistence type="predicted"/>
<keyword evidence="2" id="KW-1185">Reference proteome</keyword>
<evidence type="ECO:0008006" key="3">
    <source>
        <dbReference type="Google" id="ProtNLM"/>
    </source>
</evidence>
<accession>A0ABY8A248</accession>